<dbReference type="PROSITE" id="PS01031">
    <property type="entry name" value="SHSP"/>
    <property type="match status" value="1"/>
</dbReference>
<dbReference type="InterPro" id="IPR037913">
    <property type="entry name" value="ACD_IbpA/B"/>
</dbReference>
<comment type="similarity">
    <text evidence="2 3">Belongs to the small heat shock protein (HSP20) family.</text>
</comment>
<keyword evidence="1" id="KW-0346">Stress response</keyword>
<dbReference type="RefSeq" id="WP_183190373.1">
    <property type="nucleotide sequence ID" value="NZ_JACICD010000005.1"/>
</dbReference>
<evidence type="ECO:0000259" key="4">
    <source>
        <dbReference type="PROSITE" id="PS01031"/>
    </source>
</evidence>
<name>A0A839ZBX6_9HYPH</name>
<protein>
    <submittedName>
        <fullName evidence="5">Molecular chaperone IbpA</fullName>
    </submittedName>
</protein>
<dbReference type="AlphaFoldDB" id="A0A839ZBX6"/>
<evidence type="ECO:0000313" key="5">
    <source>
        <dbReference type="EMBL" id="MBB3772196.1"/>
    </source>
</evidence>
<dbReference type="Proteomes" id="UP000533469">
    <property type="component" value="Unassembled WGS sequence"/>
</dbReference>
<comment type="caution">
    <text evidence="5">The sequence shown here is derived from an EMBL/GenBank/DDBJ whole genome shotgun (WGS) entry which is preliminary data.</text>
</comment>
<dbReference type="InterPro" id="IPR002068">
    <property type="entry name" value="A-crystallin/Hsp20_dom"/>
</dbReference>
<evidence type="ECO:0000256" key="3">
    <source>
        <dbReference type="RuleBase" id="RU003616"/>
    </source>
</evidence>
<gene>
    <name evidence="5" type="ORF">FHS55_002808</name>
</gene>
<dbReference type="CDD" id="cd06470">
    <property type="entry name" value="ACD_IbpA-B_like"/>
    <property type="match status" value="1"/>
</dbReference>
<evidence type="ECO:0000313" key="6">
    <source>
        <dbReference type="Proteomes" id="UP000533469"/>
    </source>
</evidence>
<evidence type="ECO:0000256" key="1">
    <source>
        <dbReference type="ARBA" id="ARBA00023016"/>
    </source>
</evidence>
<dbReference type="PANTHER" id="PTHR47062:SF1">
    <property type="entry name" value="SMALL HEAT SHOCK PROTEIN IBPA"/>
    <property type="match status" value="1"/>
</dbReference>
<sequence>MRTFDFSPLHRSTVGFDRLFSLLDQVGNVDTGTTYPPYNIERTGENAYRITVAVAGFTDQDLDLEVKENTLSIRGERRPDVSAKGGEVLYQGIAARAFERRFQLADHVEVRGASLANGLLHVDLVREIPEAMKPRSIPITVGVSAPRAIEAKTAAAKAAA</sequence>
<feature type="domain" description="SHSP" evidence="4">
    <location>
        <begin position="29"/>
        <end position="142"/>
    </location>
</feature>
<keyword evidence="6" id="KW-1185">Reference proteome</keyword>
<organism evidence="5 6">
    <name type="scientific">Ancylobacter tetraedralis</name>
    <dbReference type="NCBI Taxonomy" id="217068"/>
    <lineage>
        <taxon>Bacteria</taxon>
        <taxon>Pseudomonadati</taxon>
        <taxon>Pseudomonadota</taxon>
        <taxon>Alphaproteobacteria</taxon>
        <taxon>Hyphomicrobiales</taxon>
        <taxon>Xanthobacteraceae</taxon>
        <taxon>Ancylobacter</taxon>
    </lineage>
</organism>
<evidence type="ECO:0000256" key="2">
    <source>
        <dbReference type="PROSITE-ProRule" id="PRU00285"/>
    </source>
</evidence>
<reference evidence="5 6" key="1">
    <citation type="submission" date="2020-08" db="EMBL/GenBank/DDBJ databases">
        <title>Genomic Encyclopedia of Type Strains, Phase IV (KMG-IV): sequencing the most valuable type-strain genomes for metagenomic binning, comparative biology and taxonomic classification.</title>
        <authorList>
            <person name="Goeker M."/>
        </authorList>
    </citation>
    <scope>NUCLEOTIDE SEQUENCE [LARGE SCALE GENOMIC DNA]</scope>
    <source>
        <strain evidence="5 6">DSM 5895</strain>
    </source>
</reference>
<dbReference type="SUPFAM" id="SSF49764">
    <property type="entry name" value="HSP20-like chaperones"/>
    <property type="match status" value="1"/>
</dbReference>
<dbReference type="Gene3D" id="2.60.40.790">
    <property type="match status" value="1"/>
</dbReference>
<dbReference type="Pfam" id="PF00011">
    <property type="entry name" value="HSP20"/>
    <property type="match status" value="1"/>
</dbReference>
<dbReference type="InterPro" id="IPR008978">
    <property type="entry name" value="HSP20-like_chaperone"/>
</dbReference>
<proteinExistence type="inferred from homology"/>
<dbReference type="PANTHER" id="PTHR47062">
    <property type="match status" value="1"/>
</dbReference>
<dbReference type="EMBL" id="JACICD010000005">
    <property type="protein sequence ID" value="MBB3772196.1"/>
    <property type="molecule type" value="Genomic_DNA"/>
</dbReference>
<accession>A0A839ZBX6</accession>